<name>A0A401VU77_STREY</name>
<dbReference type="SUPFAM" id="SSF53474">
    <property type="entry name" value="alpha/beta-Hydrolases"/>
    <property type="match status" value="1"/>
</dbReference>
<dbReference type="EMBL" id="BHZD01000001">
    <property type="protein sequence ID" value="GCD40543.1"/>
    <property type="molecule type" value="Genomic_DNA"/>
</dbReference>
<sequence length="90" mass="9484">MTGTHPAGAPAPGPAGPVARHHDPRRARRAPWPVTVIRAAHDPGLDAAAAAAWQDYAADDITLATVPGDHFACFTRPYDTVRLIAGAVRR</sequence>
<proteinExistence type="predicted"/>
<dbReference type="AlphaFoldDB" id="A0A401VU77"/>
<evidence type="ECO:0000256" key="1">
    <source>
        <dbReference type="SAM" id="MobiDB-lite"/>
    </source>
</evidence>
<evidence type="ECO:0000313" key="3">
    <source>
        <dbReference type="Proteomes" id="UP000286746"/>
    </source>
</evidence>
<comment type="caution">
    <text evidence="2">The sequence shown here is derived from an EMBL/GenBank/DDBJ whole genome shotgun (WGS) entry which is preliminary data.</text>
</comment>
<accession>A0A401VU77</accession>
<organism evidence="2 3">
    <name type="scientific">Streptomyces paromomycinus</name>
    <name type="common">Streptomyces rimosus subsp. paromomycinus</name>
    <dbReference type="NCBI Taxonomy" id="92743"/>
    <lineage>
        <taxon>Bacteria</taxon>
        <taxon>Bacillati</taxon>
        <taxon>Actinomycetota</taxon>
        <taxon>Actinomycetes</taxon>
        <taxon>Kitasatosporales</taxon>
        <taxon>Streptomycetaceae</taxon>
        <taxon>Streptomyces</taxon>
    </lineage>
</organism>
<dbReference type="Proteomes" id="UP000286746">
    <property type="component" value="Unassembled WGS sequence"/>
</dbReference>
<dbReference type="InterPro" id="IPR029058">
    <property type="entry name" value="AB_hydrolase_fold"/>
</dbReference>
<protein>
    <recommendedName>
        <fullName evidence="4">Thioesterase</fullName>
    </recommendedName>
</protein>
<dbReference type="Gene3D" id="3.40.50.1820">
    <property type="entry name" value="alpha/beta hydrolase"/>
    <property type="match status" value="1"/>
</dbReference>
<dbReference type="RefSeq" id="WP_125050887.1">
    <property type="nucleotide sequence ID" value="NZ_BHZD01000001.1"/>
</dbReference>
<gene>
    <name evidence="2" type="ORF">GKJPGBOP_00195</name>
</gene>
<evidence type="ECO:0008006" key="4">
    <source>
        <dbReference type="Google" id="ProtNLM"/>
    </source>
</evidence>
<evidence type="ECO:0000313" key="2">
    <source>
        <dbReference type="EMBL" id="GCD40543.1"/>
    </source>
</evidence>
<keyword evidence="3" id="KW-1185">Reference proteome</keyword>
<reference evidence="2 3" key="1">
    <citation type="submission" date="2018-11" db="EMBL/GenBank/DDBJ databases">
        <title>Whole genome sequence of Streptomyces paromomycinus NBRC 15454(T).</title>
        <authorList>
            <person name="Komaki H."/>
            <person name="Tamura T."/>
        </authorList>
    </citation>
    <scope>NUCLEOTIDE SEQUENCE [LARGE SCALE GENOMIC DNA]</scope>
    <source>
        <strain evidence="2 3">NBRC 15454</strain>
    </source>
</reference>
<feature type="region of interest" description="Disordered" evidence="1">
    <location>
        <begin position="1"/>
        <end position="30"/>
    </location>
</feature>